<evidence type="ECO:0000259" key="3">
    <source>
        <dbReference type="Pfam" id="PF10646"/>
    </source>
</evidence>
<evidence type="ECO:0000256" key="2">
    <source>
        <dbReference type="SAM" id="SignalP"/>
    </source>
</evidence>
<evidence type="ECO:0000313" key="4">
    <source>
        <dbReference type="EMBL" id="MBP1907263.1"/>
    </source>
</evidence>
<dbReference type="InterPro" id="IPR019606">
    <property type="entry name" value="GerMN"/>
</dbReference>
<sequence>MKRKLWISSLMLLTVIVLATACGQKQQTAGPNNEKNSNVTTPAAADPQKPNEQDEDQTKETIDAYFTDEQIMDLKKESKEITYKDNNEKYIAALKSLQSANDDKLISLWAKVIFKTAQFKDGLVTVDITLPNEARLGSGGESLAIDALKSTLFQFTEVKEIELLVDGAKVDTLMGHVELEHPMTRSQ</sequence>
<protein>
    <submittedName>
        <fullName evidence="4">Small lipoprotein YifL</fullName>
    </submittedName>
</protein>
<reference evidence="4 5" key="1">
    <citation type="submission" date="2021-03" db="EMBL/GenBank/DDBJ databases">
        <title>Genomic Encyclopedia of Type Strains, Phase IV (KMG-IV): sequencing the most valuable type-strain genomes for metagenomic binning, comparative biology and taxonomic classification.</title>
        <authorList>
            <person name="Goeker M."/>
        </authorList>
    </citation>
    <scope>NUCLEOTIDE SEQUENCE [LARGE SCALE GENOMIC DNA]</scope>
    <source>
        <strain evidence="4 5">DSM 14349</strain>
    </source>
</reference>
<dbReference type="PROSITE" id="PS51257">
    <property type="entry name" value="PROKAR_LIPOPROTEIN"/>
    <property type="match status" value="1"/>
</dbReference>
<proteinExistence type="predicted"/>
<feature type="compositionally biased region" description="Basic and acidic residues" evidence="1">
    <location>
        <begin position="49"/>
        <end position="58"/>
    </location>
</feature>
<accession>A0ABS4FXE5</accession>
<feature type="signal peptide" evidence="2">
    <location>
        <begin position="1"/>
        <end position="21"/>
    </location>
</feature>
<feature type="region of interest" description="Disordered" evidence="1">
    <location>
        <begin position="26"/>
        <end position="58"/>
    </location>
</feature>
<feature type="compositionally biased region" description="Polar residues" evidence="1">
    <location>
        <begin position="26"/>
        <end position="41"/>
    </location>
</feature>
<evidence type="ECO:0000256" key="1">
    <source>
        <dbReference type="SAM" id="MobiDB-lite"/>
    </source>
</evidence>
<keyword evidence="4" id="KW-0449">Lipoprotein</keyword>
<comment type="caution">
    <text evidence="4">The sequence shown here is derived from an EMBL/GenBank/DDBJ whole genome shotgun (WGS) entry which is preliminary data.</text>
</comment>
<organism evidence="4 5">
    <name type="scientific">Paenibacillus turicensis</name>
    <dbReference type="NCBI Taxonomy" id="160487"/>
    <lineage>
        <taxon>Bacteria</taxon>
        <taxon>Bacillati</taxon>
        <taxon>Bacillota</taxon>
        <taxon>Bacilli</taxon>
        <taxon>Bacillales</taxon>
        <taxon>Paenibacillaceae</taxon>
        <taxon>Paenibacillus</taxon>
    </lineage>
</organism>
<dbReference type="Proteomes" id="UP001519272">
    <property type="component" value="Unassembled WGS sequence"/>
</dbReference>
<gene>
    <name evidence="4" type="ORF">J2Z32_003938</name>
</gene>
<feature type="domain" description="GerMN" evidence="3">
    <location>
        <begin position="65"/>
        <end position="171"/>
    </location>
</feature>
<dbReference type="RefSeq" id="WP_210090847.1">
    <property type="nucleotide sequence ID" value="NZ_JAGGKG010000024.1"/>
</dbReference>
<feature type="chain" id="PRO_5045525131" evidence="2">
    <location>
        <begin position="22"/>
        <end position="187"/>
    </location>
</feature>
<keyword evidence="5" id="KW-1185">Reference proteome</keyword>
<evidence type="ECO:0000313" key="5">
    <source>
        <dbReference type="Proteomes" id="UP001519272"/>
    </source>
</evidence>
<dbReference type="Pfam" id="PF10646">
    <property type="entry name" value="Germane"/>
    <property type="match status" value="1"/>
</dbReference>
<dbReference type="EMBL" id="JAGGKG010000024">
    <property type="protein sequence ID" value="MBP1907263.1"/>
    <property type="molecule type" value="Genomic_DNA"/>
</dbReference>
<keyword evidence="2" id="KW-0732">Signal</keyword>
<name>A0ABS4FXE5_9BACL</name>